<dbReference type="GO" id="GO:0006303">
    <property type="term" value="P:double-strand break repair via nonhomologous end joining"/>
    <property type="evidence" value="ECO:0007669"/>
    <property type="project" value="TreeGrafter"/>
</dbReference>
<dbReference type="InterPro" id="IPR001357">
    <property type="entry name" value="BRCT_dom"/>
</dbReference>
<evidence type="ECO:0000256" key="12">
    <source>
        <dbReference type="ARBA" id="ARBA00049244"/>
    </source>
</evidence>
<dbReference type="SMART" id="SM00483">
    <property type="entry name" value="POLXc"/>
    <property type="match status" value="1"/>
</dbReference>
<dbReference type="STRING" id="1076935.U4LGA6"/>
<feature type="region of interest" description="Disordered" evidence="14">
    <location>
        <begin position="420"/>
        <end position="456"/>
    </location>
</feature>
<evidence type="ECO:0000256" key="7">
    <source>
        <dbReference type="ARBA" id="ARBA00022705"/>
    </source>
</evidence>
<dbReference type="Pfam" id="PF10391">
    <property type="entry name" value="DNA_pol_lambd_f"/>
    <property type="match status" value="1"/>
</dbReference>
<feature type="region of interest" description="Disordered" evidence="14">
    <location>
        <begin position="473"/>
        <end position="497"/>
    </location>
</feature>
<feature type="compositionally biased region" description="Polar residues" evidence="14">
    <location>
        <begin position="72"/>
        <end position="85"/>
    </location>
</feature>
<evidence type="ECO:0000256" key="13">
    <source>
        <dbReference type="PIRSR" id="PIRSR622312-50"/>
    </source>
</evidence>
<dbReference type="InterPro" id="IPR036420">
    <property type="entry name" value="BRCT_dom_sf"/>
</dbReference>
<evidence type="ECO:0000256" key="6">
    <source>
        <dbReference type="ARBA" id="ARBA00022695"/>
    </source>
</evidence>
<evidence type="ECO:0000256" key="3">
    <source>
        <dbReference type="ARBA" id="ARBA00016513"/>
    </source>
</evidence>
<feature type="region of interest" description="Disordered" evidence="14">
    <location>
        <begin position="21"/>
        <end position="103"/>
    </location>
</feature>
<dbReference type="Gene3D" id="3.30.210.10">
    <property type="entry name" value="DNA polymerase, thumb domain"/>
    <property type="match status" value="1"/>
</dbReference>
<dbReference type="PANTHER" id="PTHR11276:SF28">
    <property type="entry name" value="DNA POLYMERASE LAMBDA"/>
    <property type="match status" value="1"/>
</dbReference>
<dbReference type="PRINTS" id="PR00869">
    <property type="entry name" value="DNAPOLX"/>
</dbReference>
<keyword evidence="11" id="KW-0456">Lyase</keyword>
<feature type="compositionally biased region" description="Basic and acidic residues" evidence="14">
    <location>
        <begin position="441"/>
        <end position="456"/>
    </location>
</feature>
<dbReference type="PANTHER" id="PTHR11276">
    <property type="entry name" value="DNA POLYMERASE TYPE-X FAMILY MEMBER"/>
    <property type="match status" value="1"/>
</dbReference>
<evidence type="ECO:0000313" key="16">
    <source>
        <dbReference type="EMBL" id="CCX31144.1"/>
    </source>
</evidence>
<dbReference type="SUPFAM" id="SSF47802">
    <property type="entry name" value="DNA polymerase beta, N-terminal domain-like"/>
    <property type="match status" value="1"/>
</dbReference>
<evidence type="ECO:0000256" key="9">
    <source>
        <dbReference type="ARBA" id="ARBA00022932"/>
    </source>
</evidence>
<dbReference type="GO" id="GO:0003677">
    <property type="term" value="F:DNA binding"/>
    <property type="evidence" value="ECO:0007669"/>
    <property type="project" value="InterPro"/>
</dbReference>
<keyword evidence="6" id="KW-0548">Nucleotidyltransferase</keyword>
<dbReference type="Gene3D" id="1.10.150.20">
    <property type="entry name" value="5' to 3' exonuclease, C-terminal subdomain"/>
    <property type="match status" value="1"/>
</dbReference>
<dbReference type="GO" id="GO:0016829">
    <property type="term" value="F:lyase activity"/>
    <property type="evidence" value="ECO:0007669"/>
    <property type="project" value="UniProtKB-KW"/>
</dbReference>
<keyword evidence="5" id="KW-0808">Transferase</keyword>
<name>U4LGA6_PYROM</name>
<dbReference type="EC" id="2.7.7.7" evidence="2"/>
<keyword evidence="17" id="KW-1185">Reference proteome</keyword>
<sequence>MDKASKITFFDNLYALHDGVTDPDEDECASFAPFAAAQKTPNPGQGSASSSSNSNSNSKLWDTRPRKRNSLKLVSTQGNIVTSTPAEPREPITPAPAVVPSKPKLPETFRFKYEEKTPRSSTRRNSTSTPVQKSNIFADMYFYFIPNNIKNITRKLKVQRAHEHGAFCISGSFEETQKAVTHIIADSSFEYPDILQAIGQKSLPDHIIIVKDNFPSDCIQFRRILDHKQYMYLIPGRPAPKLAHIPLDAISASSSSSIATATPKSIQKEVIKQTPHNSLTNKFATPGSVIQPHGSLDVIKATPYPKRKRKQATDVITTPGPNIVKETPLLRNRPQPRFTEIVKETPIKGNSYYTHLAGSTPAFDDFDNLDDFDDFDDFGDPDDFNTADTAATTSYAASGQLPGKHQDDLDLIIATAKQHPFLDSEDISEDDDRDTEDEDSHENPRKNNPRTSEKIKTKGGLLSFQCMHPNLAGPAKPADDVGTREGNGGSMGTGEGPNERIIKVLSELESHYTLHSDPFRALSYRKAISSIRRHPYPLLTASAALKLPSIGPSLASKIEEIASTGNLNQLDTTKTSSEDKALKLFLGIYGVGPKKAREWVLKGYTTLEEIREKEKLTEAQKVGVERHADFGRRIPREEVREHGRVVEEVAREIDQGLVLEVMGSYRRGVKSCGDIDIMITKEGAEGRYIKLVLDRIVERLTERGFLKAALAASKGDDATDGSKWYGASQLSPDLPWRRIDFLVVPWAERGAALLYFTGNVIFNRSMRLLASKKGYVLNQRGLYLDVIRGPKRQKLTEGTLVEGESEQKIFEILGIPYRPPEERNA</sequence>
<evidence type="ECO:0000256" key="1">
    <source>
        <dbReference type="ARBA" id="ARBA00001936"/>
    </source>
</evidence>
<dbReference type="InterPro" id="IPR002008">
    <property type="entry name" value="DNA_pol_X_beta-like"/>
</dbReference>
<evidence type="ECO:0000256" key="8">
    <source>
        <dbReference type="ARBA" id="ARBA00022763"/>
    </source>
</evidence>
<feature type="compositionally biased region" description="Low complexity" evidence="14">
    <location>
        <begin position="47"/>
        <end position="58"/>
    </location>
</feature>
<dbReference type="InterPro" id="IPR002054">
    <property type="entry name" value="DNA-dir_DNA_pol_X"/>
</dbReference>
<protein>
    <recommendedName>
        <fullName evidence="3">DNA polymerase lambda</fullName>
        <ecNumber evidence="2">2.7.7.7</ecNumber>
    </recommendedName>
</protein>
<dbReference type="InterPro" id="IPR037160">
    <property type="entry name" value="DNA_Pol_thumb_sf"/>
</dbReference>
<dbReference type="InterPro" id="IPR010996">
    <property type="entry name" value="HHH_MUS81"/>
</dbReference>
<evidence type="ECO:0000256" key="5">
    <source>
        <dbReference type="ARBA" id="ARBA00022679"/>
    </source>
</evidence>
<dbReference type="Gene3D" id="3.30.460.10">
    <property type="entry name" value="Beta Polymerase, domain 2"/>
    <property type="match status" value="1"/>
</dbReference>
<dbReference type="InterPro" id="IPR022312">
    <property type="entry name" value="DNA_pol_X"/>
</dbReference>
<proteinExistence type="predicted"/>
<feature type="active site" description="Nucleophile; Schiff-base intermediate with DNA; for 5'-dRP lyase activity" evidence="13">
    <location>
        <position position="557"/>
    </location>
</feature>
<dbReference type="CDD" id="cd00141">
    <property type="entry name" value="NT_POLXc"/>
    <property type="match status" value="1"/>
</dbReference>
<dbReference type="eggNOG" id="KOG2534">
    <property type="taxonomic scope" value="Eukaryota"/>
</dbReference>
<dbReference type="PROSITE" id="PS50172">
    <property type="entry name" value="BRCT"/>
    <property type="match status" value="1"/>
</dbReference>
<evidence type="ECO:0000256" key="10">
    <source>
        <dbReference type="ARBA" id="ARBA00023204"/>
    </source>
</evidence>
<dbReference type="SUPFAM" id="SSF52113">
    <property type="entry name" value="BRCT domain"/>
    <property type="match status" value="1"/>
</dbReference>
<dbReference type="Gene3D" id="3.40.50.10190">
    <property type="entry name" value="BRCT domain"/>
    <property type="match status" value="1"/>
</dbReference>
<keyword evidence="4" id="KW-0237">DNA synthesis</keyword>
<dbReference type="Pfam" id="PF14716">
    <property type="entry name" value="HHH_8"/>
    <property type="match status" value="1"/>
</dbReference>
<dbReference type="GO" id="GO:0005634">
    <property type="term" value="C:nucleus"/>
    <property type="evidence" value="ECO:0007669"/>
    <property type="project" value="TreeGrafter"/>
</dbReference>
<comment type="catalytic activity">
    <reaction evidence="12">
        <text>DNA(n) + a 2'-deoxyribonucleoside 5'-triphosphate = DNA(n+1) + diphosphate</text>
        <dbReference type="Rhea" id="RHEA:22508"/>
        <dbReference type="Rhea" id="RHEA-COMP:17339"/>
        <dbReference type="Rhea" id="RHEA-COMP:17340"/>
        <dbReference type="ChEBI" id="CHEBI:33019"/>
        <dbReference type="ChEBI" id="CHEBI:61560"/>
        <dbReference type="ChEBI" id="CHEBI:173112"/>
        <dbReference type="EC" id="2.7.7.7"/>
    </reaction>
</comment>
<dbReference type="SUPFAM" id="SSF81301">
    <property type="entry name" value="Nucleotidyltransferase"/>
    <property type="match status" value="1"/>
</dbReference>
<dbReference type="InterPro" id="IPR028207">
    <property type="entry name" value="DNA_pol_B_palm_palm"/>
</dbReference>
<dbReference type="Proteomes" id="UP000018144">
    <property type="component" value="Unassembled WGS sequence"/>
</dbReference>
<dbReference type="FunFam" id="1.10.150.110:FF:000005">
    <property type="entry name" value="DNA polymerase POL4"/>
    <property type="match status" value="1"/>
</dbReference>
<dbReference type="OrthoDB" id="205514at2759"/>
<reference evidence="16 17" key="1">
    <citation type="journal article" date="2013" name="PLoS Genet.">
        <title>The genome and development-dependent transcriptomes of Pyronema confluens: a window into fungal evolution.</title>
        <authorList>
            <person name="Traeger S."/>
            <person name="Altegoer F."/>
            <person name="Freitag M."/>
            <person name="Gabaldon T."/>
            <person name="Kempken F."/>
            <person name="Kumar A."/>
            <person name="Marcet-Houben M."/>
            <person name="Poggeler S."/>
            <person name="Stajich J.E."/>
            <person name="Nowrousian M."/>
        </authorList>
    </citation>
    <scope>NUCLEOTIDE SEQUENCE [LARGE SCALE GENOMIC DNA]</scope>
    <source>
        <strain evidence="17">CBS 100304</strain>
        <tissue evidence="16">Vegetative mycelium</tissue>
    </source>
</reference>
<feature type="domain" description="BRCT" evidence="15">
    <location>
        <begin position="132"/>
        <end position="232"/>
    </location>
</feature>
<evidence type="ECO:0000256" key="14">
    <source>
        <dbReference type="SAM" id="MobiDB-lite"/>
    </source>
</evidence>
<evidence type="ECO:0000256" key="11">
    <source>
        <dbReference type="ARBA" id="ARBA00023239"/>
    </source>
</evidence>
<keyword evidence="7" id="KW-0235">DNA replication</keyword>
<dbReference type="InterPro" id="IPR043519">
    <property type="entry name" value="NT_sf"/>
</dbReference>
<keyword evidence="8" id="KW-0227">DNA damage</keyword>
<dbReference type="InterPro" id="IPR027421">
    <property type="entry name" value="DNA_pol_lamdba_lyase_dom_sf"/>
</dbReference>
<organism evidence="16 17">
    <name type="scientific">Pyronema omphalodes (strain CBS 100304)</name>
    <name type="common">Pyronema confluens</name>
    <dbReference type="NCBI Taxonomy" id="1076935"/>
    <lineage>
        <taxon>Eukaryota</taxon>
        <taxon>Fungi</taxon>
        <taxon>Dikarya</taxon>
        <taxon>Ascomycota</taxon>
        <taxon>Pezizomycotina</taxon>
        <taxon>Pezizomycetes</taxon>
        <taxon>Pezizales</taxon>
        <taxon>Pyronemataceae</taxon>
        <taxon>Pyronema</taxon>
    </lineage>
</organism>
<dbReference type="InterPro" id="IPR018944">
    <property type="entry name" value="DNA_pol_lambd_fingers_domain"/>
</dbReference>
<gene>
    <name evidence="16" type="ORF">PCON_10034</name>
</gene>
<evidence type="ECO:0000259" key="15">
    <source>
        <dbReference type="PROSITE" id="PS50172"/>
    </source>
</evidence>
<dbReference type="PRINTS" id="PR00870">
    <property type="entry name" value="DNAPOLXBETA"/>
</dbReference>
<dbReference type="Pfam" id="PF14791">
    <property type="entry name" value="DNA_pol_B_thumb"/>
    <property type="match status" value="1"/>
</dbReference>
<comment type="cofactor">
    <cofactor evidence="1">
        <name>Mn(2+)</name>
        <dbReference type="ChEBI" id="CHEBI:29035"/>
    </cofactor>
</comment>
<feature type="compositionally biased region" description="Acidic residues" evidence="14">
    <location>
        <begin position="423"/>
        <end position="440"/>
    </location>
</feature>
<evidence type="ECO:0000313" key="17">
    <source>
        <dbReference type="Proteomes" id="UP000018144"/>
    </source>
</evidence>
<keyword evidence="9" id="KW-0239">DNA-directed DNA polymerase</keyword>
<evidence type="ECO:0000256" key="2">
    <source>
        <dbReference type="ARBA" id="ARBA00012417"/>
    </source>
</evidence>
<keyword evidence="10" id="KW-0234">DNA repair</keyword>
<feature type="compositionally biased region" description="Gly residues" evidence="14">
    <location>
        <begin position="485"/>
        <end position="495"/>
    </location>
</feature>
<accession>U4LGA6</accession>
<dbReference type="GO" id="GO:0003887">
    <property type="term" value="F:DNA-directed DNA polymerase activity"/>
    <property type="evidence" value="ECO:0007669"/>
    <property type="project" value="UniProtKB-KW"/>
</dbReference>
<dbReference type="Pfam" id="PF14792">
    <property type="entry name" value="DNA_pol_B_palm"/>
    <property type="match status" value="1"/>
</dbReference>
<evidence type="ECO:0000256" key="4">
    <source>
        <dbReference type="ARBA" id="ARBA00022634"/>
    </source>
</evidence>
<dbReference type="SUPFAM" id="SSF81585">
    <property type="entry name" value="PsbU/PolX domain-like"/>
    <property type="match status" value="1"/>
</dbReference>
<dbReference type="Gene3D" id="1.10.150.110">
    <property type="entry name" value="DNA polymerase beta, N-terminal domain-like"/>
    <property type="match status" value="1"/>
</dbReference>
<dbReference type="EMBL" id="HF935541">
    <property type="protein sequence ID" value="CCX31144.1"/>
    <property type="molecule type" value="Genomic_DNA"/>
</dbReference>
<dbReference type="InterPro" id="IPR029398">
    <property type="entry name" value="PolB_thumb"/>
</dbReference>
<dbReference type="AlphaFoldDB" id="U4LGA6"/>